<organism evidence="2 3">
    <name type="scientific">Zingiber officinale</name>
    <name type="common">Ginger</name>
    <name type="synonym">Amomum zingiber</name>
    <dbReference type="NCBI Taxonomy" id="94328"/>
    <lineage>
        <taxon>Eukaryota</taxon>
        <taxon>Viridiplantae</taxon>
        <taxon>Streptophyta</taxon>
        <taxon>Embryophyta</taxon>
        <taxon>Tracheophyta</taxon>
        <taxon>Spermatophyta</taxon>
        <taxon>Magnoliopsida</taxon>
        <taxon>Liliopsida</taxon>
        <taxon>Zingiberales</taxon>
        <taxon>Zingiberaceae</taxon>
        <taxon>Zingiber</taxon>
    </lineage>
</organism>
<dbReference type="Proteomes" id="UP000734854">
    <property type="component" value="Unassembled WGS sequence"/>
</dbReference>
<comment type="caution">
    <text evidence="2">The sequence shown here is derived from an EMBL/GenBank/DDBJ whole genome shotgun (WGS) entry which is preliminary data.</text>
</comment>
<keyword evidence="1" id="KW-1133">Transmembrane helix</keyword>
<accession>A0A8J5G7W1</accession>
<protein>
    <submittedName>
        <fullName evidence="2">Uncharacterized protein</fullName>
    </submittedName>
</protein>
<dbReference type="EMBL" id="JACMSC010000013">
    <property type="protein sequence ID" value="KAG6493540.1"/>
    <property type="molecule type" value="Genomic_DNA"/>
</dbReference>
<sequence length="164" mass="17113">MVTVSSFEGLQRPRHSLSVAASIGDEEAQWIAEGNLTMMKMTDGEVGSLVDSTFRAHATGLRAAVGSLFWRAHSPSDSSIQAGPSDASVQFAGIICGVGDSRASNHLPSSSLCFLSAVGPFATLVFFHSSLLLLVFSLAYLRSRSGFSSSSSIPIGNLEGGEEG</sequence>
<evidence type="ECO:0000313" key="3">
    <source>
        <dbReference type="Proteomes" id="UP000734854"/>
    </source>
</evidence>
<keyword evidence="1" id="KW-0812">Transmembrane</keyword>
<evidence type="ECO:0000313" key="2">
    <source>
        <dbReference type="EMBL" id="KAG6493540.1"/>
    </source>
</evidence>
<reference evidence="2 3" key="1">
    <citation type="submission" date="2020-08" db="EMBL/GenBank/DDBJ databases">
        <title>Plant Genome Project.</title>
        <authorList>
            <person name="Zhang R.-G."/>
        </authorList>
    </citation>
    <scope>NUCLEOTIDE SEQUENCE [LARGE SCALE GENOMIC DNA]</scope>
    <source>
        <tissue evidence="2">Rhizome</tissue>
    </source>
</reference>
<name>A0A8J5G7W1_ZINOF</name>
<gene>
    <name evidence="2" type="ORF">ZIOFF_048532</name>
</gene>
<keyword evidence="3" id="KW-1185">Reference proteome</keyword>
<dbReference type="AlphaFoldDB" id="A0A8J5G7W1"/>
<proteinExistence type="predicted"/>
<feature type="transmembrane region" description="Helical" evidence="1">
    <location>
        <begin position="114"/>
        <end position="141"/>
    </location>
</feature>
<keyword evidence="1" id="KW-0472">Membrane</keyword>
<evidence type="ECO:0000256" key="1">
    <source>
        <dbReference type="SAM" id="Phobius"/>
    </source>
</evidence>